<accession>A0A9W6MPY2</accession>
<dbReference type="InterPro" id="IPR050461">
    <property type="entry name" value="Nitroreductase_HadB/RutE"/>
</dbReference>
<dbReference type="PANTHER" id="PTHR43543">
    <property type="entry name" value="MALONIC SEMIALDEHYDE REDUCTASE RUTE-RELATED"/>
    <property type="match status" value="1"/>
</dbReference>
<evidence type="ECO:0000256" key="4">
    <source>
        <dbReference type="ARBA" id="ARBA00023002"/>
    </source>
</evidence>
<gene>
    <name evidence="6" type="ORF">GCM10017621_31450</name>
</gene>
<keyword evidence="4" id="KW-0560">Oxidoreductase</keyword>
<reference evidence="6" key="1">
    <citation type="journal article" date="2014" name="Int. J. Syst. Evol. Microbiol.">
        <title>Complete genome sequence of Corynebacterium casei LMG S-19264T (=DSM 44701T), isolated from a smear-ripened cheese.</title>
        <authorList>
            <consortium name="US DOE Joint Genome Institute (JGI-PGF)"/>
            <person name="Walter F."/>
            <person name="Albersmeier A."/>
            <person name="Kalinowski J."/>
            <person name="Ruckert C."/>
        </authorList>
    </citation>
    <scope>NUCLEOTIDE SEQUENCE</scope>
    <source>
        <strain evidence="6">VKM B-1513</strain>
    </source>
</reference>
<dbReference type="InterPro" id="IPR023936">
    <property type="entry name" value="RutE-like"/>
</dbReference>
<dbReference type="InterPro" id="IPR000415">
    <property type="entry name" value="Nitroreductase-like"/>
</dbReference>
<dbReference type="PANTHER" id="PTHR43543:SF1">
    <property type="entry name" value="MALONIC SEMIALDEHYDE REDUCTASE RUTE-RELATED"/>
    <property type="match status" value="1"/>
</dbReference>
<comment type="caution">
    <text evidence="6">The sequence shown here is derived from an EMBL/GenBank/DDBJ whole genome shotgun (WGS) entry which is preliminary data.</text>
</comment>
<dbReference type="RefSeq" id="WP_271187978.1">
    <property type="nucleotide sequence ID" value="NZ_BSFE01000012.1"/>
</dbReference>
<dbReference type="CDD" id="cd02148">
    <property type="entry name" value="RutE-like"/>
    <property type="match status" value="1"/>
</dbReference>
<evidence type="ECO:0000259" key="5">
    <source>
        <dbReference type="Pfam" id="PF00881"/>
    </source>
</evidence>
<keyword evidence="3" id="KW-0521">NADP</keyword>
<protein>
    <submittedName>
        <fullName evidence="6">NADH dehydrogenase/NAD(P)H nitroreductase</fullName>
    </submittedName>
</protein>
<dbReference type="Gene3D" id="3.40.109.10">
    <property type="entry name" value="NADH Oxidase"/>
    <property type="match status" value="1"/>
</dbReference>
<proteinExistence type="predicted"/>
<dbReference type="SUPFAM" id="SSF55469">
    <property type="entry name" value="FMN-dependent nitroreductase-like"/>
    <property type="match status" value="1"/>
</dbReference>
<dbReference type="Proteomes" id="UP001143486">
    <property type="component" value="Unassembled WGS sequence"/>
</dbReference>
<dbReference type="Pfam" id="PF00881">
    <property type="entry name" value="Nitroreductase"/>
    <property type="match status" value="1"/>
</dbReference>
<dbReference type="GO" id="GO:0016491">
    <property type="term" value="F:oxidoreductase activity"/>
    <property type="evidence" value="ECO:0007669"/>
    <property type="project" value="UniProtKB-KW"/>
</dbReference>
<reference evidence="6" key="2">
    <citation type="submission" date="2023-01" db="EMBL/GenBank/DDBJ databases">
        <authorList>
            <person name="Sun Q."/>
            <person name="Evtushenko L."/>
        </authorList>
    </citation>
    <scope>NUCLEOTIDE SEQUENCE</scope>
    <source>
        <strain evidence="6">VKM B-1513</strain>
    </source>
</reference>
<evidence type="ECO:0000313" key="7">
    <source>
        <dbReference type="Proteomes" id="UP001143486"/>
    </source>
</evidence>
<dbReference type="NCBIfam" id="NF003768">
    <property type="entry name" value="PRK05365.1"/>
    <property type="match status" value="1"/>
</dbReference>
<dbReference type="InterPro" id="IPR029479">
    <property type="entry name" value="Nitroreductase"/>
</dbReference>
<keyword evidence="7" id="KW-1185">Reference proteome</keyword>
<organism evidence="6 7">
    <name type="scientific">Maricaulis virginensis</name>
    <dbReference type="NCBI Taxonomy" id="144022"/>
    <lineage>
        <taxon>Bacteria</taxon>
        <taxon>Pseudomonadati</taxon>
        <taxon>Pseudomonadota</taxon>
        <taxon>Alphaproteobacteria</taxon>
        <taxon>Maricaulales</taxon>
        <taxon>Maricaulaceae</taxon>
        <taxon>Maricaulis</taxon>
    </lineage>
</organism>
<keyword evidence="1" id="KW-0285">Flavoprotein</keyword>
<dbReference type="AlphaFoldDB" id="A0A9W6MPY2"/>
<feature type="domain" description="Nitroreductase" evidence="5">
    <location>
        <begin position="28"/>
        <end position="169"/>
    </location>
</feature>
<evidence type="ECO:0000256" key="2">
    <source>
        <dbReference type="ARBA" id="ARBA00022643"/>
    </source>
</evidence>
<dbReference type="EMBL" id="BSFE01000012">
    <property type="protein sequence ID" value="GLK53637.1"/>
    <property type="molecule type" value="Genomic_DNA"/>
</dbReference>
<evidence type="ECO:0000256" key="3">
    <source>
        <dbReference type="ARBA" id="ARBA00022857"/>
    </source>
</evidence>
<sequence length="211" mass="23525">MADELSRKPTHNDPIDAAALKQILLDARTYNDFDETRPVPAETLKRLYDTVRMGPTSANSSPARFLFLTTPEAKARLEPHLSEGNRAKTMKAPVTVVVAWDTEFYDKVPQLMPHNPGARDWFTAPASTLDNGKRNAVLQGAYLIIAARALGLDTGPMTGFENDGLDKEFFLGDPQMKTWRSDFLVNLGYGTTKNLFPRLPRLDFDEAAKIL</sequence>
<evidence type="ECO:0000313" key="6">
    <source>
        <dbReference type="EMBL" id="GLK53637.1"/>
    </source>
</evidence>
<evidence type="ECO:0000256" key="1">
    <source>
        <dbReference type="ARBA" id="ARBA00022630"/>
    </source>
</evidence>
<keyword evidence="2" id="KW-0288">FMN</keyword>
<name>A0A9W6MPY2_9PROT</name>